<evidence type="ECO:0000313" key="3">
    <source>
        <dbReference type="Proteomes" id="UP000295210"/>
    </source>
</evidence>
<protein>
    <recommendedName>
        <fullName evidence="4">Adhesin</fullName>
    </recommendedName>
</protein>
<proteinExistence type="predicted"/>
<keyword evidence="3" id="KW-1185">Reference proteome</keyword>
<evidence type="ECO:0000256" key="1">
    <source>
        <dbReference type="SAM" id="SignalP"/>
    </source>
</evidence>
<reference evidence="2 3" key="1">
    <citation type="submission" date="2019-03" db="EMBL/GenBank/DDBJ databases">
        <title>Genomic Encyclopedia of Type Strains, Phase IV (KMG-IV): sequencing the most valuable type-strain genomes for metagenomic binning, comparative biology and taxonomic classification.</title>
        <authorList>
            <person name="Goeker M."/>
        </authorList>
    </citation>
    <scope>NUCLEOTIDE SEQUENCE [LARGE SCALE GENOMIC DNA]</scope>
    <source>
        <strain evidence="2 3">DSM 103428</strain>
    </source>
</reference>
<name>A0A4R1LEF6_9BACT</name>
<keyword evidence="1" id="KW-0732">Signal</keyword>
<organism evidence="2 3">
    <name type="scientific">Acidipila rosea</name>
    <dbReference type="NCBI Taxonomy" id="768535"/>
    <lineage>
        <taxon>Bacteria</taxon>
        <taxon>Pseudomonadati</taxon>
        <taxon>Acidobacteriota</taxon>
        <taxon>Terriglobia</taxon>
        <taxon>Terriglobales</taxon>
        <taxon>Acidobacteriaceae</taxon>
        <taxon>Acidipila</taxon>
    </lineage>
</organism>
<dbReference type="AlphaFoldDB" id="A0A4R1LEF6"/>
<dbReference type="Proteomes" id="UP000295210">
    <property type="component" value="Unassembled WGS sequence"/>
</dbReference>
<sequence length="231" mass="24169">MKQLCAAAIGLLLAAAPAFGVTTTTGNMQCDHEPVSPRIYQPQAGDQAGAQSLTLTRAFTGKGKLELSVCDGTVRVRPAKSPGQLGLSVEFGSRPEDGRTVADYIQKLEVGAENADLQLKFPPSLHAVVTLTVPPETTNSQFNLGDGDFDIDAARIGGDRQFNLGHGHAKLLVHGDASYATLQVNIGMGSLHDHRPSGHDGHFIVSRSYGGTGKGSLQVNLGAGSVDISQE</sequence>
<evidence type="ECO:0008006" key="4">
    <source>
        <dbReference type="Google" id="ProtNLM"/>
    </source>
</evidence>
<feature type="signal peptide" evidence="1">
    <location>
        <begin position="1"/>
        <end position="20"/>
    </location>
</feature>
<evidence type="ECO:0000313" key="2">
    <source>
        <dbReference type="EMBL" id="TCK75203.1"/>
    </source>
</evidence>
<gene>
    <name evidence="2" type="ORF">C7378_0183</name>
</gene>
<dbReference type="EMBL" id="SMGK01000001">
    <property type="protein sequence ID" value="TCK75203.1"/>
    <property type="molecule type" value="Genomic_DNA"/>
</dbReference>
<feature type="chain" id="PRO_5020674395" description="Adhesin" evidence="1">
    <location>
        <begin position="21"/>
        <end position="231"/>
    </location>
</feature>
<comment type="caution">
    <text evidence="2">The sequence shown here is derived from an EMBL/GenBank/DDBJ whole genome shotgun (WGS) entry which is preliminary data.</text>
</comment>
<dbReference type="OrthoDB" id="119347at2"/>
<accession>A0A4R1LEF6</accession>
<dbReference type="RefSeq" id="WP_131990784.1">
    <property type="nucleotide sequence ID" value="NZ_SMGK01000001.1"/>
</dbReference>